<comment type="caution">
    <text evidence="9">The sequence shown here is derived from an EMBL/GenBank/DDBJ whole genome shotgun (WGS) entry which is preliminary data.</text>
</comment>
<evidence type="ECO:0000256" key="4">
    <source>
        <dbReference type="ARBA" id="ARBA00022692"/>
    </source>
</evidence>
<protein>
    <submittedName>
        <fullName evidence="9">Acyltransferase family protein</fullName>
    </submittedName>
</protein>
<feature type="transmembrane region" description="Helical" evidence="7">
    <location>
        <begin position="41"/>
        <end position="59"/>
    </location>
</feature>
<keyword evidence="10" id="KW-1185">Reference proteome</keyword>
<dbReference type="Pfam" id="PF01757">
    <property type="entry name" value="Acyl_transf_3"/>
    <property type="match status" value="1"/>
</dbReference>
<keyword evidence="4 7" id="KW-0812">Transmembrane</keyword>
<evidence type="ECO:0000256" key="7">
    <source>
        <dbReference type="SAM" id="Phobius"/>
    </source>
</evidence>
<feature type="transmembrane region" description="Helical" evidence="7">
    <location>
        <begin position="117"/>
        <end position="136"/>
    </location>
</feature>
<dbReference type="Proteomes" id="UP000622017">
    <property type="component" value="Unassembled WGS sequence"/>
</dbReference>
<dbReference type="PANTHER" id="PTHR40074">
    <property type="entry name" value="O-ACETYLTRANSFERASE WECH"/>
    <property type="match status" value="1"/>
</dbReference>
<proteinExistence type="inferred from homology"/>
<organism evidence="9 10">
    <name type="scientific">Hymenobacter citatus</name>
    <dbReference type="NCBI Taxonomy" id="2763506"/>
    <lineage>
        <taxon>Bacteria</taxon>
        <taxon>Pseudomonadati</taxon>
        <taxon>Bacteroidota</taxon>
        <taxon>Cytophagia</taxon>
        <taxon>Cytophagales</taxon>
        <taxon>Hymenobacteraceae</taxon>
        <taxon>Hymenobacter</taxon>
    </lineage>
</organism>
<feature type="transmembrane region" description="Helical" evidence="7">
    <location>
        <begin position="12"/>
        <end position="29"/>
    </location>
</feature>
<dbReference type="EMBL" id="JACSCY010000015">
    <property type="protein sequence ID" value="MBC6612482.1"/>
    <property type="molecule type" value="Genomic_DNA"/>
</dbReference>
<feature type="transmembrane region" description="Helical" evidence="7">
    <location>
        <begin position="173"/>
        <end position="190"/>
    </location>
</feature>
<gene>
    <name evidence="9" type="ORF">H8B15_16275</name>
</gene>
<name>A0ABR7MN22_9BACT</name>
<feature type="transmembrane region" description="Helical" evidence="7">
    <location>
        <begin position="202"/>
        <end position="223"/>
    </location>
</feature>
<dbReference type="GO" id="GO:0016746">
    <property type="term" value="F:acyltransferase activity"/>
    <property type="evidence" value="ECO:0007669"/>
    <property type="project" value="UniProtKB-KW"/>
</dbReference>
<evidence type="ECO:0000259" key="8">
    <source>
        <dbReference type="Pfam" id="PF01757"/>
    </source>
</evidence>
<evidence type="ECO:0000313" key="10">
    <source>
        <dbReference type="Proteomes" id="UP000622017"/>
    </source>
</evidence>
<sequence length="330" mass="38219">MNERQKRNYAIDIFRLLGALSVVALHVPYEDLTNSLVLGIRWWGRWAVPFFFLLSGYFFQRNYRERGNIQFVKTIKNLLSVYVVSNIIYIAFDLFINKSHTLNEFLNFHDLDNGVSGHLWFVGSMIFGYLALLYSLESFSNISLLLISITIYIVVVTLDVYSIYMQMKLNHDFARYFISIPFLIWGVLIAKSSNVINKISIYVFGLLVLLTFLVQCVEMVLAYKGTGYSPHNIEFVLSSSLFALSMFGLSLRIKLDKDVLIARLGRKYSLLIYLYHPMLNIYLFKFLNMKNLGGGYLMLLNPLISFLFCVILFVFIDRLYPKAINFLSGT</sequence>
<accession>A0ABR7MN22</accession>
<reference evidence="9 10" key="1">
    <citation type="submission" date="2020-08" db="EMBL/GenBank/DDBJ databases">
        <title>Hymenobacter sp.</title>
        <authorList>
            <person name="Kim M.K."/>
        </authorList>
    </citation>
    <scope>NUCLEOTIDE SEQUENCE [LARGE SCALE GENOMIC DNA]</scope>
    <source>
        <strain evidence="9 10">BT507</strain>
    </source>
</reference>
<keyword evidence="5 7" id="KW-1133">Transmembrane helix</keyword>
<dbReference type="RefSeq" id="WP_187320717.1">
    <property type="nucleotide sequence ID" value="NZ_JACSCY010000015.1"/>
</dbReference>
<evidence type="ECO:0000256" key="5">
    <source>
        <dbReference type="ARBA" id="ARBA00022989"/>
    </source>
</evidence>
<comment type="subcellular location">
    <subcellularLocation>
        <location evidence="1">Cell membrane</location>
        <topology evidence="1">Multi-pass membrane protein</topology>
    </subcellularLocation>
</comment>
<evidence type="ECO:0000256" key="1">
    <source>
        <dbReference type="ARBA" id="ARBA00004651"/>
    </source>
</evidence>
<evidence type="ECO:0000256" key="2">
    <source>
        <dbReference type="ARBA" id="ARBA00007400"/>
    </source>
</evidence>
<evidence type="ECO:0000256" key="6">
    <source>
        <dbReference type="ARBA" id="ARBA00023136"/>
    </source>
</evidence>
<dbReference type="InterPro" id="IPR002656">
    <property type="entry name" value="Acyl_transf_3_dom"/>
</dbReference>
<keyword evidence="9" id="KW-0808">Transferase</keyword>
<keyword evidence="6 7" id="KW-0472">Membrane</keyword>
<keyword evidence="3" id="KW-1003">Cell membrane</keyword>
<feature type="domain" description="Acyltransferase 3" evidence="8">
    <location>
        <begin position="8"/>
        <end position="315"/>
    </location>
</feature>
<feature type="transmembrane region" description="Helical" evidence="7">
    <location>
        <begin position="296"/>
        <end position="316"/>
    </location>
</feature>
<evidence type="ECO:0000256" key="3">
    <source>
        <dbReference type="ARBA" id="ARBA00022475"/>
    </source>
</evidence>
<keyword evidence="9" id="KW-0012">Acyltransferase</keyword>
<feature type="transmembrane region" description="Helical" evidence="7">
    <location>
        <begin position="143"/>
        <end position="167"/>
    </location>
</feature>
<feature type="transmembrane region" description="Helical" evidence="7">
    <location>
        <begin position="267"/>
        <end position="284"/>
    </location>
</feature>
<evidence type="ECO:0000313" key="9">
    <source>
        <dbReference type="EMBL" id="MBC6612482.1"/>
    </source>
</evidence>
<feature type="transmembrane region" description="Helical" evidence="7">
    <location>
        <begin position="235"/>
        <end position="255"/>
    </location>
</feature>
<feature type="transmembrane region" description="Helical" evidence="7">
    <location>
        <begin position="79"/>
        <end position="97"/>
    </location>
</feature>
<comment type="similarity">
    <text evidence="2">Belongs to the acyltransferase 3 family.</text>
</comment>
<dbReference type="PANTHER" id="PTHR40074:SF2">
    <property type="entry name" value="O-ACETYLTRANSFERASE WECH"/>
    <property type="match status" value="1"/>
</dbReference>